<dbReference type="AlphaFoldDB" id="M1D9U2"/>
<dbReference type="Gramene" id="PGSC0003DMT400085587">
    <property type="protein sequence ID" value="PGSC0003DMT400085587"/>
    <property type="gene ID" value="PGSC0003DMG400035158"/>
</dbReference>
<dbReference type="PaxDb" id="4113-PGSC0003DMT400085587"/>
<dbReference type="Proteomes" id="UP000011115">
    <property type="component" value="Unassembled WGS sequence"/>
</dbReference>
<dbReference type="HOGENOM" id="CLU_112662_0_0_1"/>
<sequence>MHCNIRRISLSSPIGVGDSPKGPEHRRHALILENFQAGPFGEPDLALPSDSVTRRLVRTNLDESGMPPKRARGIVINEEAVASTTKSKKVPPKVGKGKGKAPVDERLEYNSGSDGESFDSQASFSELDDDKLLQTRRTEIRAKARPNPSRIPESTPLATDSVPSPEHAVVPTPPVQGPPP</sequence>
<dbReference type="InParanoid" id="M1D9U2"/>
<evidence type="ECO:0008006" key="4">
    <source>
        <dbReference type="Google" id="ProtNLM"/>
    </source>
</evidence>
<name>M1D9U2_SOLTU</name>
<evidence type="ECO:0000313" key="2">
    <source>
        <dbReference type="EnsemblPlants" id="PGSC0003DMT400085587"/>
    </source>
</evidence>
<keyword evidence="3" id="KW-1185">Reference proteome</keyword>
<evidence type="ECO:0000313" key="3">
    <source>
        <dbReference type="Proteomes" id="UP000011115"/>
    </source>
</evidence>
<accession>M1D9U2</accession>
<feature type="compositionally biased region" description="Polar residues" evidence="1">
    <location>
        <begin position="110"/>
        <end position="124"/>
    </location>
</feature>
<feature type="region of interest" description="Disordered" evidence="1">
    <location>
        <begin position="1"/>
        <end position="24"/>
    </location>
</feature>
<evidence type="ECO:0000256" key="1">
    <source>
        <dbReference type="SAM" id="MobiDB-lite"/>
    </source>
</evidence>
<reference evidence="3" key="1">
    <citation type="journal article" date="2011" name="Nature">
        <title>Genome sequence and analysis of the tuber crop potato.</title>
        <authorList>
            <consortium name="The Potato Genome Sequencing Consortium"/>
        </authorList>
    </citation>
    <scope>NUCLEOTIDE SEQUENCE [LARGE SCALE GENOMIC DNA]</scope>
    <source>
        <strain evidence="3">cv. DM1-3 516 R44</strain>
    </source>
</reference>
<feature type="region of interest" description="Disordered" evidence="1">
    <location>
        <begin position="62"/>
        <end position="180"/>
    </location>
</feature>
<reference evidence="2" key="2">
    <citation type="submission" date="2015-06" db="UniProtKB">
        <authorList>
            <consortium name="EnsemblPlants"/>
        </authorList>
    </citation>
    <scope>IDENTIFICATION</scope>
    <source>
        <strain evidence="2">DM1-3 516 R44</strain>
    </source>
</reference>
<feature type="compositionally biased region" description="Basic residues" evidence="1">
    <location>
        <begin position="86"/>
        <end position="99"/>
    </location>
</feature>
<feature type="compositionally biased region" description="Basic and acidic residues" evidence="1">
    <location>
        <begin position="130"/>
        <end position="142"/>
    </location>
</feature>
<proteinExistence type="predicted"/>
<dbReference type="EnsemblPlants" id="PGSC0003DMT400085587">
    <property type="protein sequence ID" value="PGSC0003DMT400085587"/>
    <property type="gene ID" value="PGSC0003DMG400035158"/>
</dbReference>
<organism evidence="2 3">
    <name type="scientific">Solanum tuberosum</name>
    <name type="common">Potato</name>
    <dbReference type="NCBI Taxonomy" id="4113"/>
    <lineage>
        <taxon>Eukaryota</taxon>
        <taxon>Viridiplantae</taxon>
        <taxon>Streptophyta</taxon>
        <taxon>Embryophyta</taxon>
        <taxon>Tracheophyta</taxon>
        <taxon>Spermatophyta</taxon>
        <taxon>Magnoliopsida</taxon>
        <taxon>eudicotyledons</taxon>
        <taxon>Gunneridae</taxon>
        <taxon>Pentapetalae</taxon>
        <taxon>asterids</taxon>
        <taxon>lamiids</taxon>
        <taxon>Solanales</taxon>
        <taxon>Solanaceae</taxon>
        <taxon>Solanoideae</taxon>
        <taxon>Solaneae</taxon>
        <taxon>Solanum</taxon>
    </lineage>
</organism>
<protein>
    <recommendedName>
        <fullName evidence="4">Integrase core domain containing protein</fullName>
    </recommendedName>
</protein>
<feature type="compositionally biased region" description="Pro residues" evidence="1">
    <location>
        <begin position="171"/>
        <end position="180"/>
    </location>
</feature>